<sequence length="248" mass="26451">MRHGGCSECPLPVTADAPNGTVGQIGFHRFSTPISVPEATELHRKSQPVRNGPVRRQLPDSRSRPRDAALRVGGAVAVDGGRHGRPVRHQESRVQASALFALELPGGDAPELLLRAVHRGTHQNARGLDEGQGGLEVRGHGAGPAVPVDLHAGRGGRDGRHHPAGADAVRRPNTDRQNVRRLCHLDRGPLPAAIAACRAGGLRPAGGYCFRVRRRDECLRCDVREDAGGSRQVLLSCSGFFEFGSLCS</sequence>
<evidence type="ECO:0000256" key="1">
    <source>
        <dbReference type="SAM" id="MobiDB-lite"/>
    </source>
</evidence>
<evidence type="ECO:0000313" key="2">
    <source>
        <dbReference type="EMBL" id="CAG6569522.1"/>
    </source>
</evidence>
<feature type="compositionally biased region" description="Basic and acidic residues" evidence="1">
    <location>
        <begin position="57"/>
        <end position="69"/>
    </location>
</feature>
<organism evidence="2">
    <name type="scientific">Culex pipiens</name>
    <name type="common">House mosquito</name>
    <dbReference type="NCBI Taxonomy" id="7175"/>
    <lineage>
        <taxon>Eukaryota</taxon>
        <taxon>Metazoa</taxon>
        <taxon>Ecdysozoa</taxon>
        <taxon>Arthropoda</taxon>
        <taxon>Hexapoda</taxon>
        <taxon>Insecta</taxon>
        <taxon>Pterygota</taxon>
        <taxon>Neoptera</taxon>
        <taxon>Endopterygota</taxon>
        <taxon>Diptera</taxon>
        <taxon>Nematocera</taxon>
        <taxon>Culicoidea</taxon>
        <taxon>Culicidae</taxon>
        <taxon>Culicinae</taxon>
        <taxon>Culicini</taxon>
        <taxon>Culex</taxon>
        <taxon>Culex</taxon>
    </lineage>
</organism>
<accession>A0A8D8JFI8</accession>
<protein>
    <submittedName>
        <fullName evidence="2">(northern house mosquito) hypothetical protein</fullName>
    </submittedName>
</protein>
<dbReference type="EMBL" id="HBUE01281914">
    <property type="protein sequence ID" value="CAG6569522.1"/>
    <property type="molecule type" value="Transcribed_RNA"/>
</dbReference>
<feature type="region of interest" description="Disordered" evidence="1">
    <location>
        <begin position="41"/>
        <end position="69"/>
    </location>
</feature>
<name>A0A8D8JFI8_CULPI</name>
<dbReference type="EMBL" id="HBUE01176401">
    <property type="protein sequence ID" value="CAG6517990.1"/>
    <property type="molecule type" value="Transcribed_RNA"/>
</dbReference>
<reference evidence="2" key="1">
    <citation type="submission" date="2021-05" db="EMBL/GenBank/DDBJ databases">
        <authorList>
            <person name="Alioto T."/>
            <person name="Alioto T."/>
            <person name="Gomez Garrido J."/>
        </authorList>
    </citation>
    <scope>NUCLEOTIDE SEQUENCE</scope>
</reference>
<dbReference type="AlphaFoldDB" id="A0A8D8JFI8"/>
<proteinExistence type="predicted"/>